<evidence type="ECO:0000256" key="4">
    <source>
        <dbReference type="ARBA" id="ARBA00022452"/>
    </source>
</evidence>
<dbReference type="InterPro" id="IPR051906">
    <property type="entry name" value="TolC-like"/>
</dbReference>
<keyword evidence="6" id="KW-0472">Membrane</keyword>
<keyword evidence="7" id="KW-0998">Cell outer membrane</keyword>
<proteinExistence type="inferred from homology"/>
<dbReference type="InterPro" id="IPR003423">
    <property type="entry name" value="OMP_efflux"/>
</dbReference>
<dbReference type="GO" id="GO:0015562">
    <property type="term" value="F:efflux transmembrane transporter activity"/>
    <property type="evidence" value="ECO:0007669"/>
    <property type="project" value="InterPro"/>
</dbReference>
<evidence type="ECO:0000256" key="6">
    <source>
        <dbReference type="ARBA" id="ARBA00023136"/>
    </source>
</evidence>
<comment type="similarity">
    <text evidence="2">Belongs to the outer membrane factor (OMF) (TC 1.B.17) family.</text>
</comment>
<evidence type="ECO:0000256" key="2">
    <source>
        <dbReference type="ARBA" id="ARBA00007613"/>
    </source>
</evidence>
<dbReference type="PANTHER" id="PTHR30026:SF20">
    <property type="entry name" value="OUTER MEMBRANE PROTEIN TOLC"/>
    <property type="match status" value="1"/>
</dbReference>
<dbReference type="GO" id="GO:0015288">
    <property type="term" value="F:porin activity"/>
    <property type="evidence" value="ECO:0007669"/>
    <property type="project" value="TreeGrafter"/>
</dbReference>
<evidence type="ECO:0000256" key="5">
    <source>
        <dbReference type="ARBA" id="ARBA00022692"/>
    </source>
</evidence>
<feature type="chain" id="PRO_5011634190" evidence="8">
    <location>
        <begin position="27"/>
        <end position="467"/>
    </location>
</feature>
<dbReference type="GO" id="GO:1990281">
    <property type="term" value="C:efflux pump complex"/>
    <property type="evidence" value="ECO:0007669"/>
    <property type="project" value="TreeGrafter"/>
</dbReference>
<keyword evidence="10" id="KW-1185">Reference proteome</keyword>
<dbReference type="EMBL" id="FOBB01000002">
    <property type="protein sequence ID" value="SEL71851.1"/>
    <property type="molecule type" value="Genomic_DNA"/>
</dbReference>
<dbReference type="Pfam" id="PF02321">
    <property type="entry name" value="OEP"/>
    <property type="match status" value="2"/>
</dbReference>
<evidence type="ECO:0000256" key="8">
    <source>
        <dbReference type="SAM" id="SignalP"/>
    </source>
</evidence>
<keyword evidence="5" id="KW-0812">Transmembrane</keyword>
<dbReference type="AlphaFoldDB" id="A0A1H7SGN1"/>
<accession>A0A1H7SGN1</accession>
<name>A0A1H7SGN1_9BACT</name>
<dbReference type="Proteomes" id="UP000198984">
    <property type="component" value="Unassembled WGS sequence"/>
</dbReference>
<dbReference type="STRING" id="573321.SAMN04488505_102933"/>
<evidence type="ECO:0000313" key="10">
    <source>
        <dbReference type="Proteomes" id="UP000198984"/>
    </source>
</evidence>
<keyword evidence="8" id="KW-0732">Signal</keyword>
<comment type="subcellular location">
    <subcellularLocation>
        <location evidence="1">Cell outer membrane</location>
    </subcellularLocation>
</comment>
<dbReference type="PANTHER" id="PTHR30026">
    <property type="entry name" value="OUTER MEMBRANE PROTEIN TOLC"/>
    <property type="match status" value="1"/>
</dbReference>
<evidence type="ECO:0000256" key="1">
    <source>
        <dbReference type="ARBA" id="ARBA00004442"/>
    </source>
</evidence>
<sequence>MICYCRKAVGIAVCIIMLAIPAAVCAQQPQGYTLGQLTDAATHHLPAILQKQALVNGARANVTDARHTALPSLKIQDEVTMATANSATGTYLPMGAMISTSGAIRADNISQPATGNIGMLYGEYELINFGLRKARVTNAEVNEQLTETDLSKDIYLLKLQVGKLYFTMLRNLYQLGVDEQNINRYKAVYNVIQAIAKAGIRAGVDSSLALAELSRAQISYDRKRGDIMQLQQQMAFLTGIPDSIRIDTSSKRYDVALSPAAWSNTPDTQNPLVAYFRKQRELYEATNNLIKKSYLPKILLAGGLWGRGSSIDYANADNYKSMGTGLGYQRFNYGVGLAFTYNIVDLVHRKDKLAVNNYNIQASNYGLEQQKQALNTALHQAQTAIQTAEANLQNLPVQLQAATDAYEQKVAQYRAGIINLVDLTNASFVLYRAQTDYVEVLNDWLQANLDKAAATGNLDLFIQSIKN</sequence>
<evidence type="ECO:0000256" key="7">
    <source>
        <dbReference type="ARBA" id="ARBA00023237"/>
    </source>
</evidence>
<dbReference type="SUPFAM" id="SSF56954">
    <property type="entry name" value="Outer membrane efflux proteins (OEP)"/>
    <property type="match status" value="1"/>
</dbReference>
<reference evidence="9 10" key="1">
    <citation type="submission" date="2016-10" db="EMBL/GenBank/DDBJ databases">
        <authorList>
            <person name="de Groot N.N."/>
        </authorList>
    </citation>
    <scope>NUCLEOTIDE SEQUENCE [LARGE SCALE GENOMIC DNA]</scope>
    <source>
        <strain evidence="9 10">DSM 21039</strain>
    </source>
</reference>
<dbReference type="GO" id="GO:0009279">
    <property type="term" value="C:cell outer membrane"/>
    <property type="evidence" value="ECO:0007669"/>
    <property type="project" value="UniProtKB-SubCell"/>
</dbReference>
<evidence type="ECO:0000256" key="3">
    <source>
        <dbReference type="ARBA" id="ARBA00022448"/>
    </source>
</evidence>
<feature type="signal peptide" evidence="8">
    <location>
        <begin position="1"/>
        <end position="26"/>
    </location>
</feature>
<gene>
    <name evidence="9" type="ORF">SAMN04488505_102933</name>
</gene>
<organism evidence="9 10">
    <name type="scientific">Chitinophaga rupis</name>
    <dbReference type="NCBI Taxonomy" id="573321"/>
    <lineage>
        <taxon>Bacteria</taxon>
        <taxon>Pseudomonadati</taxon>
        <taxon>Bacteroidota</taxon>
        <taxon>Chitinophagia</taxon>
        <taxon>Chitinophagales</taxon>
        <taxon>Chitinophagaceae</taxon>
        <taxon>Chitinophaga</taxon>
    </lineage>
</organism>
<evidence type="ECO:0000313" key="9">
    <source>
        <dbReference type="EMBL" id="SEL71851.1"/>
    </source>
</evidence>
<keyword evidence="4" id="KW-1134">Transmembrane beta strand</keyword>
<dbReference type="Gene3D" id="1.20.1600.10">
    <property type="entry name" value="Outer membrane efflux proteins (OEP)"/>
    <property type="match status" value="1"/>
</dbReference>
<keyword evidence="3" id="KW-0813">Transport</keyword>
<protein>
    <submittedName>
        <fullName evidence="9">Outer membrane protein TolC</fullName>
    </submittedName>
</protein>